<dbReference type="SUPFAM" id="SSF109854">
    <property type="entry name" value="DinB/YfiT-like putative metalloenzymes"/>
    <property type="match status" value="1"/>
</dbReference>
<feature type="domain" description="Mycothiol-dependent maleylpyruvate isomerase metal-binding" evidence="1">
    <location>
        <begin position="11"/>
        <end position="146"/>
    </location>
</feature>
<dbReference type="GO" id="GO:0046872">
    <property type="term" value="F:metal ion binding"/>
    <property type="evidence" value="ECO:0007669"/>
    <property type="project" value="InterPro"/>
</dbReference>
<dbReference type="Gene3D" id="1.20.120.450">
    <property type="entry name" value="dinb family like domain"/>
    <property type="match status" value="1"/>
</dbReference>
<dbReference type="EMBL" id="JAQIPB010000002">
    <property type="protein sequence ID" value="MDA7416004.1"/>
    <property type="molecule type" value="Genomic_DNA"/>
</dbReference>
<sequence>MDKTCNDLLGEYRALADLCATLTPEQWQLRTDFYGWTPWDEIAHLCYFDQTALLSATDPEGFTAGAQALAAEMARGREISAVARDTFAGLDGPALLALWRQRFEALVAALRPLDPKARLLWYGPSMSARSFATARLMETWAHGQDIWDRLGRTRGASPGLRHITHLGVSTYGWTFVNRKRQPPQPAPYVELQSPEGELWTWGEPSATDHVRGPAIDFALLVTQRRHRDDTALQWAGEGAQQWTAIAQCFAGEPADGPAPGVRTRHLQPGA</sequence>
<evidence type="ECO:0000313" key="3">
    <source>
        <dbReference type="Proteomes" id="UP001212602"/>
    </source>
</evidence>
<name>A0AAE3N7L1_9BURK</name>
<dbReference type="NCBIfam" id="TIGR03084">
    <property type="entry name" value="TIGR03084 family metal-binding protein"/>
    <property type="match status" value="1"/>
</dbReference>
<organism evidence="2 3">
    <name type="scientific">Xenophilus arseniciresistens</name>
    <dbReference type="NCBI Taxonomy" id="1283306"/>
    <lineage>
        <taxon>Bacteria</taxon>
        <taxon>Pseudomonadati</taxon>
        <taxon>Pseudomonadota</taxon>
        <taxon>Betaproteobacteria</taxon>
        <taxon>Burkholderiales</taxon>
        <taxon>Comamonadaceae</taxon>
        <taxon>Xenophilus</taxon>
    </lineage>
</organism>
<dbReference type="Pfam" id="PF11716">
    <property type="entry name" value="MDMPI_N"/>
    <property type="match status" value="1"/>
</dbReference>
<comment type="caution">
    <text evidence="2">The sequence shown here is derived from an EMBL/GenBank/DDBJ whole genome shotgun (WGS) entry which is preliminary data.</text>
</comment>
<dbReference type="InterPro" id="IPR034660">
    <property type="entry name" value="DinB/YfiT-like"/>
</dbReference>
<accession>A0AAE3N7L1</accession>
<protein>
    <submittedName>
        <fullName evidence="2">TIGR03084 family metal-binding protein</fullName>
    </submittedName>
</protein>
<gene>
    <name evidence="2" type="ORF">PGB34_06460</name>
</gene>
<dbReference type="NCBIfam" id="TIGR03083">
    <property type="entry name" value="maleylpyruvate isomerase family mycothiol-dependent enzyme"/>
    <property type="match status" value="1"/>
</dbReference>
<reference evidence="2" key="1">
    <citation type="submission" date="2023-01" db="EMBL/GenBank/DDBJ databases">
        <title>Xenophilus mangrovi sp. nov., isolated from soil of Mangrove nature reserve.</title>
        <authorList>
            <person name="Xu S."/>
            <person name="Liu Z."/>
            <person name="Xu Y."/>
        </authorList>
    </citation>
    <scope>NUCLEOTIDE SEQUENCE</scope>
    <source>
        <strain evidence="2">YW8</strain>
    </source>
</reference>
<dbReference type="InterPro" id="IPR017517">
    <property type="entry name" value="Maleyloyr_isom"/>
</dbReference>
<proteinExistence type="predicted"/>
<evidence type="ECO:0000259" key="1">
    <source>
        <dbReference type="Pfam" id="PF11716"/>
    </source>
</evidence>
<dbReference type="RefSeq" id="WP_271427244.1">
    <property type="nucleotide sequence ID" value="NZ_JAQIPB010000002.1"/>
</dbReference>
<dbReference type="InterPro" id="IPR024344">
    <property type="entry name" value="MDMPI_metal-binding"/>
</dbReference>
<dbReference type="AlphaFoldDB" id="A0AAE3N7L1"/>
<dbReference type="InterPro" id="IPR017518">
    <property type="entry name" value="CHP03084"/>
</dbReference>
<dbReference type="Proteomes" id="UP001212602">
    <property type="component" value="Unassembled WGS sequence"/>
</dbReference>
<keyword evidence="3" id="KW-1185">Reference proteome</keyword>
<evidence type="ECO:0000313" key="2">
    <source>
        <dbReference type="EMBL" id="MDA7416004.1"/>
    </source>
</evidence>